<keyword evidence="8 10" id="KW-0120">Carbon dioxide fixation</keyword>
<dbReference type="NCBIfam" id="NF000584">
    <property type="entry name" value="PRK00009.1"/>
    <property type="match status" value="1"/>
</dbReference>
<sequence length="868" mass="99481">MEELVSRRLRHRVRVLGTLLGETMTDQLGHKFLEKVEKIRLLAKTRRQKGIGDFTELREVLKELNEDQLISVARAFNQFLNLTNIAEQTAGTEDLQFPQNSNLEKAFKKFTDNNIDPTRIANVVKKLQCDLVLTAHPTEITRRTLIQKYNRISRELERVREDEELDEKSKMELKRLVAEVWHTDEIRTERPNPRDEAIWGYAVIEHSFWHAIPKLWDGLNSILKKYTDESLPIEFSPITISSWMGGDRDGNPNVTTEVTEDVLRLARWMAADLYLRDLDELLSQLSMSQCNEAVTELCDQSSHEPYRSVLRKVRDRLNATRDWAETKQPPSADVILKKEDLFVPLDTCYHSLHDCGMGIIADGLLKQTLIRISTFGATLIDLDIRQSAEKHTDLMEKLISFLGLGNYKSWSEKARHDFLIEELANKRPLIPETWEPEGEAGETLRTIRLIANSDADGVSCYIVSMAQNPSDVLSVILLLRKSGLDRSLPIVPLFETLDDLENAGWTLERLLRDRMYREYIGEHQQVMIGYSDSAKDAGQMAASWAQYKAQEELVEITEKYNIDLTLFHGRGGAAGRGGAPIRQAVLSQPPKTIKRGMRVTEQGEMIRFKYGSPLLAQNSMDLVLSAAIESNLMPTPKPRENWRNLMDRLADKAKEEYRSTVKDGSHFSDYFRISTPEPELSLLALGSRPTRRVVDSNSISDLRAIPWVFAWTQKRLMIPAWLGTNAALATDFSAKDKFVLNEMMTEWPFFQTQMELLEMVLTKADVEIAHHYDEILAPDHLRHLGDHFHEELTSLIDKVNELKDQRLLLENSPNVRQTINLRDPYTDPLHFLQIELISRYRQDDTNEKVKKALLITIAGIAASMRNTG</sequence>
<dbReference type="SUPFAM" id="SSF51621">
    <property type="entry name" value="Phosphoenolpyruvate/pyruvate domain"/>
    <property type="match status" value="1"/>
</dbReference>
<dbReference type="EMBL" id="SHAG01000023">
    <property type="protein sequence ID" value="RZO75855.1"/>
    <property type="molecule type" value="Genomic_DNA"/>
</dbReference>
<dbReference type="GO" id="GO:0005829">
    <property type="term" value="C:cytosol"/>
    <property type="evidence" value="ECO:0007669"/>
    <property type="project" value="TreeGrafter"/>
</dbReference>
<reference evidence="13 14" key="1">
    <citation type="submission" date="2019-02" db="EMBL/GenBank/DDBJ databases">
        <title>Prokaryotic population dynamics and viral predation in marine succession experiment using metagenomics: the confinement effect.</title>
        <authorList>
            <person name="Haro-Moreno J.M."/>
            <person name="Rodriguez-Valera F."/>
            <person name="Lopez-Perez M."/>
        </authorList>
    </citation>
    <scope>NUCLEOTIDE SEQUENCE [LARGE SCALE GENOMIC DNA]</scope>
    <source>
        <strain evidence="13">MED-G157</strain>
    </source>
</reference>
<dbReference type="InterPro" id="IPR018129">
    <property type="entry name" value="PEP_COase_Lys_AS"/>
</dbReference>
<evidence type="ECO:0000313" key="13">
    <source>
        <dbReference type="EMBL" id="RZO75855.1"/>
    </source>
</evidence>
<comment type="cofactor">
    <cofactor evidence="1 10">
        <name>Mg(2+)</name>
        <dbReference type="ChEBI" id="CHEBI:18420"/>
    </cofactor>
</comment>
<comment type="function">
    <text evidence="2 10">Forms oxaloacetate, a four-carbon dicarboxylic acid source for the tricarboxylic acid cycle.</text>
</comment>
<dbReference type="InterPro" id="IPR033129">
    <property type="entry name" value="PEPCASE_His_AS"/>
</dbReference>
<accession>A0A520S083</accession>
<dbReference type="GO" id="GO:0006107">
    <property type="term" value="P:oxaloacetate metabolic process"/>
    <property type="evidence" value="ECO:0007669"/>
    <property type="project" value="UniProtKB-UniRule"/>
</dbReference>
<dbReference type="InterPro" id="IPR015813">
    <property type="entry name" value="Pyrv/PenolPyrv_kinase-like_dom"/>
</dbReference>
<dbReference type="PROSITE" id="PS00781">
    <property type="entry name" value="PEPCASE_1"/>
    <property type="match status" value="1"/>
</dbReference>
<evidence type="ECO:0000256" key="10">
    <source>
        <dbReference type="HAMAP-Rule" id="MF_00595"/>
    </source>
</evidence>
<keyword evidence="13" id="KW-0670">Pyruvate</keyword>
<dbReference type="InterPro" id="IPR021135">
    <property type="entry name" value="PEP_COase"/>
</dbReference>
<dbReference type="EC" id="4.1.1.31" evidence="4 10"/>
<dbReference type="GO" id="GO:0000287">
    <property type="term" value="F:magnesium ion binding"/>
    <property type="evidence" value="ECO:0007669"/>
    <property type="project" value="UniProtKB-UniRule"/>
</dbReference>
<feature type="active site" evidence="10 12">
    <location>
        <position position="535"/>
    </location>
</feature>
<dbReference type="GO" id="GO:0008964">
    <property type="term" value="F:phosphoenolpyruvate carboxylase activity"/>
    <property type="evidence" value="ECO:0007669"/>
    <property type="project" value="UniProtKB-UniRule"/>
</dbReference>
<protein>
    <recommendedName>
        <fullName evidence="5 10">Phosphoenolpyruvate carboxylase</fullName>
        <shortName evidence="10">PEPC</shortName>
        <shortName evidence="10">PEPCase</shortName>
        <ecNumber evidence="4 10">4.1.1.31</ecNumber>
    </recommendedName>
</protein>
<evidence type="ECO:0000256" key="2">
    <source>
        <dbReference type="ARBA" id="ARBA00003670"/>
    </source>
</evidence>
<organism evidence="13 14">
    <name type="scientific">OM182 bacterium</name>
    <dbReference type="NCBI Taxonomy" id="2510334"/>
    <lineage>
        <taxon>Bacteria</taxon>
        <taxon>Pseudomonadati</taxon>
        <taxon>Pseudomonadota</taxon>
        <taxon>Gammaproteobacteria</taxon>
        <taxon>OMG group</taxon>
        <taxon>OM182 clade</taxon>
    </lineage>
</organism>
<comment type="caution">
    <text evidence="13">The sequence shown here is derived from an EMBL/GenBank/DDBJ whole genome shotgun (WGS) entry which is preliminary data.</text>
</comment>
<feature type="active site" evidence="10 11">
    <location>
        <position position="136"/>
    </location>
</feature>
<dbReference type="PROSITE" id="PS00393">
    <property type="entry name" value="PEPCASE_2"/>
    <property type="match status" value="1"/>
</dbReference>
<evidence type="ECO:0000256" key="9">
    <source>
        <dbReference type="ARBA" id="ARBA00048995"/>
    </source>
</evidence>
<evidence type="ECO:0000256" key="3">
    <source>
        <dbReference type="ARBA" id="ARBA00008346"/>
    </source>
</evidence>
<dbReference type="Proteomes" id="UP000316199">
    <property type="component" value="Unassembled WGS sequence"/>
</dbReference>
<dbReference type="PRINTS" id="PR00150">
    <property type="entry name" value="PEPCARBXLASE"/>
</dbReference>
<keyword evidence="7 10" id="KW-0456">Lyase</keyword>
<dbReference type="PANTHER" id="PTHR30523">
    <property type="entry name" value="PHOSPHOENOLPYRUVATE CARBOXYLASE"/>
    <property type="match status" value="1"/>
</dbReference>
<dbReference type="AlphaFoldDB" id="A0A520S083"/>
<evidence type="ECO:0000256" key="6">
    <source>
        <dbReference type="ARBA" id="ARBA00022842"/>
    </source>
</evidence>
<comment type="catalytic activity">
    <reaction evidence="9 10">
        <text>oxaloacetate + phosphate = phosphoenolpyruvate + hydrogencarbonate</text>
        <dbReference type="Rhea" id="RHEA:28370"/>
        <dbReference type="ChEBI" id="CHEBI:16452"/>
        <dbReference type="ChEBI" id="CHEBI:17544"/>
        <dbReference type="ChEBI" id="CHEBI:43474"/>
        <dbReference type="ChEBI" id="CHEBI:58702"/>
        <dbReference type="EC" id="4.1.1.31"/>
    </reaction>
</comment>
<dbReference type="Gene3D" id="1.20.1440.90">
    <property type="entry name" value="Phosphoenolpyruvate/pyruvate domain"/>
    <property type="match status" value="1"/>
</dbReference>
<dbReference type="GO" id="GO:0015977">
    <property type="term" value="P:carbon fixation"/>
    <property type="evidence" value="ECO:0007669"/>
    <property type="project" value="UniProtKB-UniRule"/>
</dbReference>
<dbReference type="Pfam" id="PF00311">
    <property type="entry name" value="PEPcase"/>
    <property type="match status" value="1"/>
</dbReference>
<dbReference type="HAMAP" id="MF_00595">
    <property type="entry name" value="PEPcase_type1"/>
    <property type="match status" value="1"/>
</dbReference>
<comment type="subunit">
    <text evidence="10">Homotetramer.</text>
</comment>
<name>A0A520S083_9GAMM</name>
<dbReference type="InterPro" id="IPR022805">
    <property type="entry name" value="PEP_COase_bac/pln-type"/>
</dbReference>
<dbReference type="PANTHER" id="PTHR30523:SF6">
    <property type="entry name" value="PHOSPHOENOLPYRUVATE CARBOXYLASE"/>
    <property type="match status" value="1"/>
</dbReference>
<evidence type="ECO:0000313" key="14">
    <source>
        <dbReference type="Proteomes" id="UP000316199"/>
    </source>
</evidence>
<gene>
    <name evidence="10" type="primary">ppc</name>
    <name evidence="13" type="ORF">EVA68_05925</name>
</gene>
<keyword evidence="6 10" id="KW-0460">Magnesium</keyword>
<comment type="similarity">
    <text evidence="3 10">Belongs to the PEPCase type 1 family.</text>
</comment>
<evidence type="ECO:0000256" key="12">
    <source>
        <dbReference type="PROSITE-ProRule" id="PRU10112"/>
    </source>
</evidence>
<evidence type="ECO:0000256" key="1">
    <source>
        <dbReference type="ARBA" id="ARBA00001946"/>
    </source>
</evidence>
<evidence type="ECO:0000256" key="11">
    <source>
        <dbReference type="PROSITE-ProRule" id="PRU10111"/>
    </source>
</evidence>
<proteinExistence type="inferred from homology"/>
<evidence type="ECO:0000256" key="8">
    <source>
        <dbReference type="ARBA" id="ARBA00023300"/>
    </source>
</evidence>
<dbReference type="GO" id="GO:0006099">
    <property type="term" value="P:tricarboxylic acid cycle"/>
    <property type="evidence" value="ECO:0007669"/>
    <property type="project" value="InterPro"/>
</dbReference>
<evidence type="ECO:0000256" key="5">
    <source>
        <dbReference type="ARBA" id="ARBA00022419"/>
    </source>
</evidence>
<evidence type="ECO:0000256" key="7">
    <source>
        <dbReference type="ARBA" id="ARBA00023239"/>
    </source>
</evidence>
<evidence type="ECO:0000256" key="4">
    <source>
        <dbReference type="ARBA" id="ARBA00012305"/>
    </source>
</evidence>